<reference evidence="3" key="2">
    <citation type="submission" date="2020-05" db="UniProtKB">
        <authorList>
            <consortium name="EnsemblMetazoa"/>
        </authorList>
    </citation>
    <scope>IDENTIFICATION</scope>
    <source>
        <strain evidence="3">IAEA</strain>
    </source>
</reference>
<evidence type="ECO:0000259" key="2">
    <source>
        <dbReference type="Pfam" id="PF13843"/>
    </source>
</evidence>
<organism evidence="3 4">
    <name type="scientific">Glossina pallidipes</name>
    <name type="common">Tsetse fly</name>
    <dbReference type="NCBI Taxonomy" id="7398"/>
    <lineage>
        <taxon>Eukaryota</taxon>
        <taxon>Metazoa</taxon>
        <taxon>Ecdysozoa</taxon>
        <taxon>Arthropoda</taxon>
        <taxon>Hexapoda</taxon>
        <taxon>Insecta</taxon>
        <taxon>Pterygota</taxon>
        <taxon>Neoptera</taxon>
        <taxon>Endopterygota</taxon>
        <taxon>Diptera</taxon>
        <taxon>Brachycera</taxon>
        <taxon>Muscomorpha</taxon>
        <taxon>Hippoboscoidea</taxon>
        <taxon>Glossinidae</taxon>
        <taxon>Glossina</taxon>
    </lineage>
</organism>
<reference evidence="4" key="1">
    <citation type="submission" date="2014-03" db="EMBL/GenBank/DDBJ databases">
        <authorList>
            <person name="Aksoy S."/>
            <person name="Warren W."/>
            <person name="Wilson R.K."/>
        </authorList>
    </citation>
    <scope>NUCLEOTIDE SEQUENCE [LARGE SCALE GENOMIC DNA]</scope>
    <source>
        <strain evidence="4">IAEA</strain>
    </source>
</reference>
<evidence type="ECO:0000313" key="3">
    <source>
        <dbReference type="EnsemblMetazoa" id="GPAI016535-PA"/>
    </source>
</evidence>
<sequence>MKVKREYNKEQIIVERQNNVSSDIEESEDMTIEPREPNGSFMNEKGSSDSDGSIYFRNSRKRRRILESDTSDEEDLLDIRQYQRSPIWYVQKDNKFSGTPPPFTSPFEIKISGETPYEYFKYIFTDEIFEHIVQETIRYAVDCGKDSFRVNVSEMKEFYGINIIMTYIKYPNYRLYWSSDAGLRLNLIADTMSLKRFEEIKRFLHYKNNHTIPSECDDIFIKIRPLLDMLSQIFENATTLSEFQAIDEMTIPFKGRHRGKQYNKSKPKKWGFKCWVRASQNGYVSKFEM</sequence>
<keyword evidence="4" id="KW-1185">Reference proteome</keyword>
<feature type="region of interest" description="Disordered" evidence="1">
    <location>
        <begin position="17"/>
        <end position="54"/>
    </location>
</feature>
<dbReference type="Pfam" id="PF13843">
    <property type="entry name" value="DDE_Tnp_1_7"/>
    <property type="match status" value="1"/>
</dbReference>
<dbReference type="PANTHER" id="PTHR47272:SF1">
    <property type="entry name" value="PIGGYBAC TRANSPOSABLE ELEMENT-DERIVED PROTEIN 3-LIKE"/>
    <property type="match status" value="1"/>
</dbReference>
<evidence type="ECO:0000256" key="1">
    <source>
        <dbReference type="SAM" id="MobiDB-lite"/>
    </source>
</evidence>
<dbReference type="VEuPathDB" id="VectorBase:GPAI016535"/>
<dbReference type="AlphaFoldDB" id="A0A1A9ZJA0"/>
<feature type="domain" description="PiggyBac transposable element-derived protein" evidence="2">
    <location>
        <begin position="115"/>
        <end position="288"/>
    </location>
</feature>
<dbReference type="EnsemblMetazoa" id="GPAI016535-RA">
    <property type="protein sequence ID" value="GPAI016535-PA"/>
    <property type="gene ID" value="GPAI016535"/>
</dbReference>
<name>A0A1A9ZJA0_GLOPL</name>
<dbReference type="Proteomes" id="UP000092445">
    <property type="component" value="Unassembled WGS sequence"/>
</dbReference>
<proteinExistence type="predicted"/>
<dbReference type="InterPro" id="IPR029526">
    <property type="entry name" value="PGBD"/>
</dbReference>
<dbReference type="STRING" id="7398.A0A1A9ZJA0"/>
<dbReference type="PANTHER" id="PTHR47272">
    <property type="entry name" value="DDE_TNP_1_7 DOMAIN-CONTAINING PROTEIN"/>
    <property type="match status" value="1"/>
</dbReference>
<evidence type="ECO:0000313" key="4">
    <source>
        <dbReference type="Proteomes" id="UP000092445"/>
    </source>
</evidence>
<protein>
    <submittedName>
        <fullName evidence="3">DDE_Tnp_1_7 domain-containing protein</fullName>
    </submittedName>
</protein>
<accession>A0A1A9ZJA0</accession>